<evidence type="ECO:0000313" key="2">
    <source>
        <dbReference type="Proteomes" id="UP000799757"/>
    </source>
</evidence>
<proteinExistence type="predicted"/>
<dbReference type="EMBL" id="MU002419">
    <property type="protein sequence ID" value="KAF2786707.1"/>
    <property type="molecule type" value="Genomic_DNA"/>
</dbReference>
<keyword evidence="2" id="KW-1185">Reference proteome</keyword>
<protein>
    <submittedName>
        <fullName evidence="1">Uncharacterized protein</fullName>
    </submittedName>
</protein>
<dbReference type="Proteomes" id="UP000799757">
    <property type="component" value="Unassembled WGS sequence"/>
</dbReference>
<name>A0A6A6WSE0_9PLEO</name>
<evidence type="ECO:0000313" key="1">
    <source>
        <dbReference type="EMBL" id="KAF2786707.1"/>
    </source>
</evidence>
<reference evidence="1" key="1">
    <citation type="journal article" date="2020" name="Stud. Mycol.">
        <title>101 Dothideomycetes genomes: a test case for predicting lifestyles and emergence of pathogens.</title>
        <authorList>
            <person name="Haridas S."/>
            <person name="Albert R."/>
            <person name="Binder M."/>
            <person name="Bloem J."/>
            <person name="Labutti K."/>
            <person name="Salamov A."/>
            <person name="Andreopoulos B."/>
            <person name="Baker S."/>
            <person name="Barry K."/>
            <person name="Bills G."/>
            <person name="Bluhm B."/>
            <person name="Cannon C."/>
            <person name="Castanera R."/>
            <person name="Culley D."/>
            <person name="Daum C."/>
            <person name="Ezra D."/>
            <person name="Gonzalez J."/>
            <person name="Henrissat B."/>
            <person name="Kuo A."/>
            <person name="Liang C."/>
            <person name="Lipzen A."/>
            <person name="Lutzoni F."/>
            <person name="Magnuson J."/>
            <person name="Mondo S."/>
            <person name="Nolan M."/>
            <person name="Ohm R."/>
            <person name="Pangilinan J."/>
            <person name="Park H.-J."/>
            <person name="Ramirez L."/>
            <person name="Alfaro M."/>
            <person name="Sun H."/>
            <person name="Tritt A."/>
            <person name="Yoshinaga Y."/>
            <person name="Zwiers L.-H."/>
            <person name="Turgeon B."/>
            <person name="Goodwin S."/>
            <person name="Spatafora J."/>
            <person name="Crous P."/>
            <person name="Grigoriev I."/>
        </authorList>
    </citation>
    <scope>NUCLEOTIDE SEQUENCE</scope>
    <source>
        <strain evidence="1">CBS 109.77</strain>
    </source>
</reference>
<dbReference type="AlphaFoldDB" id="A0A6A6WSE0"/>
<accession>A0A6A6WSE0</accession>
<sequence length="176" mass="20145">MTHCWLCCKSFPGVSDMMQVQVQMLTEHFEQIKQIRRAWKAIGVATQRPFKLGFSGEAVQRRSTTPSWYIKKRRSRQGGMKNSEVNTKVAAVEVHNTPSYGSPALVLHKKFPPHISGRTWVPFFPLPLSFHFSNYTYFLGASSSLSLSSNYLALVKRRKRGISSLRPPFFVIHENQ</sequence>
<organism evidence="1 2">
    <name type="scientific">Melanomma pulvis-pyrius CBS 109.77</name>
    <dbReference type="NCBI Taxonomy" id="1314802"/>
    <lineage>
        <taxon>Eukaryota</taxon>
        <taxon>Fungi</taxon>
        <taxon>Dikarya</taxon>
        <taxon>Ascomycota</taxon>
        <taxon>Pezizomycotina</taxon>
        <taxon>Dothideomycetes</taxon>
        <taxon>Pleosporomycetidae</taxon>
        <taxon>Pleosporales</taxon>
        <taxon>Melanommataceae</taxon>
        <taxon>Melanomma</taxon>
    </lineage>
</organism>
<gene>
    <name evidence="1" type="ORF">K505DRAFT_140022</name>
</gene>